<feature type="repeat" description="TPR" evidence="3">
    <location>
        <begin position="1264"/>
        <end position="1297"/>
    </location>
</feature>
<dbReference type="GO" id="GO:0006401">
    <property type="term" value="P:RNA catabolic process"/>
    <property type="evidence" value="ECO:0007669"/>
    <property type="project" value="InterPro"/>
</dbReference>
<gene>
    <name evidence="5" type="primary">SKI3</name>
    <name evidence="5" type="ORF">CspeluHIS016_0401980</name>
</gene>
<keyword evidence="2 3" id="KW-0802">TPR repeat</keyword>
<dbReference type="SUPFAM" id="SSF48452">
    <property type="entry name" value="TPR-like"/>
    <property type="match status" value="6"/>
</dbReference>
<feature type="repeat" description="TPR" evidence="3">
    <location>
        <begin position="1105"/>
        <end position="1138"/>
    </location>
</feature>
<dbReference type="Pfam" id="PF13181">
    <property type="entry name" value="TPR_8"/>
    <property type="match status" value="2"/>
</dbReference>
<dbReference type="InterPro" id="IPR019734">
    <property type="entry name" value="TPR_rpt"/>
</dbReference>
<dbReference type="PANTHER" id="PTHR15704">
    <property type="entry name" value="SUPERKILLER 3 PROTEIN-RELATED"/>
    <property type="match status" value="1"/>
</dbReference>
<dbReference type="Gene3D" id="1.25.40.10">
    <property type="entry name" value="Tetratricopeptide repeat domain"/>
    <property type="match status" value="7"/>
</dbReference>
<protein>
    <recommendedName>
        <fullName evidence="7">Superkiller protein 3</fullName>
    </recommendedName>
</protein>
<evidence type="ECO:0000313" key="5">
    <source>
        <dbReference type="EMBL" id="GMK57364.1"/>
    </source>
</evidence>
<comment type="caution">
    <text evidence="5">The sequence shown here is derived from an EMBL/GenBank/DDBJ whole genome shotgun (WGS) entry which is preliminary data.</text>
</comment>
<dbReference type="InterPro" id="IPR011990">
    <property type="entry name" value="TPR-like_helical_dom_sf"/>
</dbReference>
<evidence type="ECO:0000256" key="3">
    <source>
        <dbReference type="PROSITE-ProRule" id="PRU00339"/>
    </source>
</evidence>
<organism evidence="5 6">
    <name type="scientific">Cutaneotrichosporon spelunceum</name>
    <dbReference type="NCBI Taxonomy" id="1672016"/>
    <lineage>
        <taxon>Eukaryota</taxon>
        <taxon>Fungi</taxon>
        <taxon>Dikarya</taxon>
        <taxon>Basidiomycota</taxon>
        <taxon>Agaricomycotina</taxon>
        <taxon>Tremellomycetes</taxon>
        <taxon>Trichosporonales</taxon>
        <taxon>Trichosporonaceae</taxon>
        <taxon>Cutaneotrichosporon</taxon>
    </lineage>
</organism>
<dbReference type="EMBL" id="BTCM01000004">
    <property type="protein sequence ID" value="GMK57364.1"/>
    <property type="molecule type" value="Genomic_DNA"/>
</dbReference>
<feature type="region of interest" description="Disordered" evidence="4">
    <location>
        <begin position="1"/>
        <end position="20"/>
    </location>
</feature>
<proteinExistence type="predicted"/>
<feature type="repeat" description="TPR" evidence="3">
    <location>
        <begin position="822"/>
        <end position="855"/>
    </location>
</feature>
<keyword evidence="1" id="KW-0677">Repeat</keyword>
<dbReference type="Pfam" id="PF13176">
    <property type="entry name" value="TPR_7"/>
    <property type="match status" value="1"/>
</dbReference>
<evidence type="ECO:0000313" key="6">
    <source>
        <dbReference type="Proteomes" id="UP001222932"/>
    </source>
</evidence>
<dbReference type="PROSITE" id="PS50005">
    <property type="entry name" value="TPR"/>
    <property type="match status" value="4"/>
</dbReference>
<feature type="repeat" description="TPR" evidence="3">
    <location>
        <begin position="788"/>
        <end position="821"/>
    </location>
</feature>
<accession>A0AAD3TVN9</accession>
<dbReference type="GO" id="GO:0055087">
    <property type="term" value="C:Ski complex"/>
    <property type="evidence" value="ECO:0007669"/>
    <property type="project" value="InterPro"/>
</dbReference>
<reference evidence="5" key="1">
    <citation type="journal article" date="2023" name="BMC Genomics">
        <title>Chromosome-level genome assemblies of Cutaneotrichosporon spp. (Trichosporonales, Basidiomycota) reveal imbalanced evolution between nucleotide sequences and chromosome synteny.</title>
        <authorList>
            <person name="Kobayashi Y."/>
            <person name="Kayamori A."/>
            <person name="Aoki K."/>
            <person name="Shiwa Y."/>
            <person name="Matsutani M."/>
            <person name="Fujita N."/>
            <person name="Sugita T."/>
            <person name="Iwasaki W."/>
            <person name="Tanaka N."/>
            <person name="Takashima M."/>
        </authorList>
    </citation>
    <scope>NUCLEOTIDE SEQUENCE</scope>
    <source>
        <strain evidence="5">HIS016</strain>
    </source>
</reference>
<sequence length="1541" mass="167685">MSTKSALKSIRTKLQNDEPEGALHEATKLLRSIGEKDPEAPTVLAFRALALTHVERLDEAEKSYHAALRLAPGHPLALPGLKKLYVTNERWDDLGRLLELQVQAAYDAGDAEKASDAMQELIEHHLAHGTKDKLYGALRLLVPSSPLVPLIQAAPMPQGSYVPLQAPKYPGSKDVATPEIPRPLPHVHYLAGSLALVLYLLLRVQAEIHTATEAQVKAGRQRLGARTERDVRRRVDAEVLGGPLGGLMIDLLCDVSSHPSVDEDMRRLVEVQEFKYWRRLVSVISDSKDKKTAPKAPPKAPAKGGMMISASLPPKPSATLAEDPNTPALFRMPETAKMTKGEAVKRTQALAEGFVLLEIGVAGAGEAWAWVIEGRDEPSIEYDHDLLLKCAKVFPNSAFTDFVDDYARLLKLPLPEPDEEQPTPADHFGSDNENKVKYRKPTKGQKDHENARARRKARREAKRDGELAENLSQEEREQLIAAMTKTLDRLKTSIFAHRVMARVAIQEEDWANAITYAERARKLVREAEAERGITLPKAMASLDEALGVALVPYYPPKHHQRALQLLNGVLKLQPANYAARFGIGQVLEVAGDWAGAQAQFQRLLDQGGDDKEMTAAKEELGWCLVNEGKLTEGRDVLEEVVEVRDTRKEQEGKDDEAFVRARAWWRLGRTEWMIGDDESRTQAEEWFMASLRADECFAASYTALGICYAEAHSPPDTERALKCFQKAFELDATEADAARRLAFGYADEDEWAQVRAIAMRVMEGEGGVEGIAGGEVMNATERFALTNGWAWKALGSTEMYYKNYPKAIQAFQVALRADPDDASMWRMLGDAYVKSGRHMAGLKALQKALQIDPTMWMAQYHMGETYMQLGDYAGAIAAFKEVDSATESAEVGVTAALAESTLALGCVSAAGGFRERSRNAFHAAIGYALRVLTTGRSHRAWAWKLIGDAALQLAEREVDSKDVESTAAVLHPVLEHLVTDDDDRRSSVAGLGHASNLLQAAPGRHYAVMAAAFAFAYRAHLLKNEHSANSALYDLGCALHTLATRDEELRTPATKAAISAVRLALERDASDERLWNALGVICSAAGQQLAQHAFVVSLELYAKDSEVWTNLGFLYTRADDRELANQCFLKAQTLDPDCARAWFGQAILAQRDGQYHAAAGLFAHSATLSAGSLLEADLALALSAFGPFLTPHARDTTPLHQAAFALARYVAAHPGDAGAKHLQALMSERLGLTDLAVAVLEDATKLLEDEFERSESVEIEANYATALLNLARVRLAAGEYDEALSAFTDVAELVAASSEERVTRQLVQARLGGALAHFWLGDLDASLEGFQAALDAAKNDDALTDEIAVLFARTLWSVGGEDAAEAAKTQLMESLEHERPSLKVIAALGAAALASSDADLLDAALTELASPTPEQRAQDPQRTADAVLAAAALANGDEDGAIASLEASAAAAPWDPVPRNRLGVAYVAAGKPEPAIALLQRTSDGPVGEAARANSMRGIALTLEGENGMQDLQRAVLLCPWDEQAWQALAWARRAEAELAE</sequence>
<evidence type="ECO:0000256" key="2">
    <source>
        <dbReference type="ARBA" id="ARBA00022803"/>
    </source>
</evidence>
<reference evidence="5" key="2">
    <citation type="submission" date="2023-06" db="EMBL/GenBank/DDBJ databases">
        <authorList>
            <person name="Kobayashi Y."/>
            <person name="Kayamori A."/>
            <person name="Aoki K."/>
            <person name="Shiwa Y."/>
            <person name="Fujita N."/>
            <person name="Sugita T."/>
            <person name="Iwasaki W."/>
            <person name="Tanaka N."/>
            <person name="Takashima M."/>
        </authorList>
    </citation>
    <scope>NUCLEOTIDE SEQUENCE</scope>
    <source>
        <strain evidence="5">HIS016</strain>
    </source>
</reference>
<evidence type="ECO:0000256" key="1">
    <source>
        <dbReference type="ARBA" id="ARBA00022737"/>
    </source>
</evidence>
<dbReference type="Pfam" id="PF13432">
    <property type="entry name" value="TPR_16"/>
    <property type="match status" value="2"/>
</dbReference>
<dbReference type="Pfam" id="PF14559">
    <property type="entry name" value="TPR_19"/>
    <property type="match status" value="2"/>
</dbReference>
<keyword evidence="6" id="KW-1185">Reference proteome</keyword>
<name>A0AAD3TVN9_9TREE</name>
<dbReference type="SMART" id="SM00028">
    <property type="entry name" value="TPR"/>
    <property type="match status" value="12"/>
</dbReference>
<evidence type="ECO:0000256" key="4">
    <source>
        <dbReference type="SAM" id="MobiDB-lite"/>
    </source>
</evidence>
<evidence type="ECO:0008006" key="7">
    <source>
        <dbReference type="Google" id="ProtNLM"/>
    </source>
</evidence>
<dbReference type="PANTHER" id="PTHR15704:SF7">
    <property type="entry name" value="SUPERKILLER COMPLEX PROTEIN 3"/>
    <property type="match status" value="1"/>
</dbReference>
<dbReference type="Proteomes" id="UP001222932">
    <property type="component" value="Unassembled WGS sequence"/>
</dbReference>
<dbReference type="InterPro" id="IPR039226">
    <property type="entry name" value="Ski3/TTC37"/>
</dbReference>
<feature type="region of interest" description="Disordered" evidence="4">
    <location>
        <begin position="414"/>
        <end position="470"/>
    </location>
</feature>